<dbReference type="Gene3D" id="3.40.50.12780">
    <property type="entry name" value="N-terminal domain of ligase-like"/>
    <property type="match status" value="1"/>
</dbReference>
<protein>
    <submittedName>
        <fullName evidence="5">Amino acid adenylation domain-containing protein</fullName>
    </submittedName>
</protein>
<keyword evidence="2" id="KW-0596">Phosphopantetheine</keyword>
<name>A0ABT7JB39_9ACTN</name>
<dbReference type="Pfam" id="PF00550">
    <property type="entry name" value="PP-binding"/>
    <property type="match status" value="1"/>
</dbReference>
<comment type="caution">
    <text evidence="5">The sequence shown here is derived from an EMBL/GenBank/DDBJ whole genome shotgun (WGS) entry which is preliminary data.</text>
</comment>
<dbReference type="PANTHER" id="PTHR45527">
    <property type="entry name" value="NONRIBOSOMAL PEPTIDE SYNTHETASE"/>
    <property type="match status" value="1"/>
</dbReference>
<dbReference type="InterPro" id="IPR036736">
    <property type="entry name" value="ACP-like_sf"/>
</dbReference>
<dbReference type="PROSITE" id="PS00455">
    <property type="entry name" value="AMP_BINDING"/>
    <property type="match status" value="1"/>
</dbReference>
<dbReference type="PROSITE" id="PS50075">
    <property type="entry name" value="CARRIER"/>
    <property type="match status" value="1"/>
</dbReference>
<dbReference type="InterPro" id="IPR020806">
    <property type="entry name" value="PKS_PP-bd"/>
</dbReference>
<dbReference type="Gene3D" id="3.30.300.30">
    <property type="match status" value="1"/>
</dbReference>
<dbReference type="PANTHER" id="PTHR45527:SF1">
    <property type="entry name" value="FATTY ACID SYNTHASE"/>
    <property type="match status" value="1"/>
</dbReference>
<evidence type="ECO:0000256" key="3">
    <source>
        <dbReference type="ARBA" id="ARBA00022553"/>
    </source>
</evidence>
<keyword evidence="3" id="KW-0597">Phosphoprotein</keyword>
<dbReference type="Pfam" id="PF13193">
    <property type="entry name" value="AMP-binding_C"/>
    <property type="match status" value="1"/>
</dbReference>
<dbReference type="InterPro" id="IPR025110">
    <property type="entry name" value="AMP-bd_C"/>
</dbReference>
<dbReference type="Gene3D" id="3.30.559.30">
    <property type="entry name" value="Nonribosomal peptide synthetase, condensation domain"/>
    <property type="match status" value="1"/>
</dbReference>
<dbReference type="Proteomes" id="UP001241926">
    <property type="component" value="Unassembled WGS sequence"/>
</dbReference>
<dbReference type="InterPro" id="IPR001242">
    <property type="entry name" value="Condensation_dom"/>
</dbReference>
<dbReference type="InterPro" id="IPR023213">
    <property type="entry name" value="CAT-like_dom_sf"/>
</dbReference>
<dbReference type="InterPro" id="IPR009081">
    <property type="entry name" value="PP-bd_ACP"/>
</dbReference>
<dbReference type="PROSITE" id="PS00012">
    <property type="entry name" value="PHOSPHOPANTETHEINE"/>
    <property type="match status" value="1"/>
</dbReference>
<dbReference type="NCBIfam" id="TIGR01733">
    <property type="entry name" value="AA-adenyl-dom"/>
    <property type="match status" value="1"/>
</dbReference>
<dbReference type="Pfam" id="PF00668">
    <property type="entry name" value="Condensation"/>
    <property type="match status" value="1"/>
</dbReference>
<proteinExistence type="predicted"/>
<dbReference type="InterPro" id="IPR010071">
    <property type="entry name" value="AA_adenyl_dom"/>
</dbReference>
<dbReference type="InterPro" id="IPR042099">
    <property type="entry name" value="ANL_N_sf"/>
</dbReference>
<accession>A0ABT7JB39</accession>
<dbReference type="InterPro" id="IPR045851">
    <property type="entry name" value="AMP-bd_C_sf"/>
</dbReference>
<sequence length="988" mass="106206">MSIRLRGPLNVDALRDAVTDLVPETRLPRAVSHCPEEDLHDALATAVRDCVRAGEASVHAQLFSVSAEDHVVLLVTRYPVGVCGSLDQWLGDLAAAYTARCQGGTPEVHLRREAPVPDGRSELSRQLAHWRRVLADLPEELALPTDRPRPASPSRHAAVHAARIDAGPHERLIAFAQEHQMPVFWVLQAAMAGLLSRLGAGTDIPLGTPAPGRDSAEVVNTLVLRTNVSGDPSFRELVARVRKAALEADAHQDVPFERLVEELAPARLPSRHPFFQMLLAPGELITRHAEFVGLTAEARVLDLNLAAVDLVMELSEGHHSDGSAAGVDVCVRYSVELFDRSSIVALTDRLVRFVEAAIAGAEQPLSRLEVLSYAERRTLLVDWNGSPAGQSADRLVHELFEQRAAERPDADALVFERERLSYRELDARADRLAHHLVAAGLRRGDVVGVYLERGIELVVAVLAVLKAGGTYTMLDPDLPVARVEVMLAHASARAVVTETQLAGRLPVRPGLLVRLDADAEAIAGQPAHGLGHRAGPQDAACVMFTSGSTGVPKGVVTPHRAIVGTMMGQDFAAMEPSQVWLQCSPVSWDAFVLELFGALFSGGVCVLQPGRRPEPAVIASLVREHGITTLHVSASLLNFLLDEHPETFTGLRQVMTGGEAASVHHVMRLVREFPQIRLINGYSPVESTIFTLAHEITGGDGARASIPVGRPLHGKRLYVLDDGLALAAPGTVGELYMSGVGLAHGYLGRPDLTAERFVACPFGGPGERMYRTGDLVRWRADGVMEYLGRADDQVKIRGFRVEPGEVQSALADYPGLVRTAVVVREDVPGDKRLVAYVVAGAGSGVDPAAVRAFLAERLPHHLVPSAVVPVDVLPMTATGKLDRRALPVPAVAPREADREPRTDQEAALCDLFAEVLGIDRVGIDDSFFDLGGHSLHVTKLINRIRSALGAELSIKAVFEAPTVAVLAGRLAPARTAGPVLTARRRGDS</sequence>
<reference evidence="5 6" key="1">
    <citation type="submission" date="2023-05" db="EMBL/GenBank/DDBJ databases">
        <title>Streptomyces fuscus sp. nov., a brown-black pigment producing actinomyces isolated from dry sand of Sea duck farm.</title>
        <authorList>
            <person name="Xie J."/>
            <person name="Shen N."/>
        </authorList>
    </citation>
    <scope>NUCLEOTIDE SEQUENCE [LARGE SCALE GENOMIC DNA]</scope>
    <source>
        <strain evidence="5 6">GXMU-J15</strain>
    </source>
</reference>
<dbReference type="CDD" id="cd12117">
    <property type="entry name" value="A_NRPS_Srf_like"/>
    <property type="match status" value="1"/>
</dbReference>
<evidence type="ECO:0000259" key="4">
    <source>
        <dbReference type="PROSITE" id="PS50075"/>
    </source>
</evidence>
<gene>
    <name evidence="5" type="ORF">QNN03_36855</name>
</gene>
<dbReference type="SUPFAM" id="SSF47336">
    <property type="entry name" value="ACP-like"/>
    <property type="match status" value="1"/>
</dbReference>
<feature type="domain" description="Carrier" evidence="4">
    <location>
        <begin position="899"/>
        <end position="974"/>
    </location>
</feature>
<evidence type="ECO:0000313" key="6">
    <source>
        <dbReference type="Proteomes" id="UP001241926"/>
    </source>
</evidence>
<dbReference type="SMART" id="SM00823">
    <property type="entry name" value="PKS_PP"/>
    <property type="match status" value="1"/>
</dbReference>
<dbReference type="InterPro" id="IPR000873">
    <property type="entry name" value="AMP-dep_synth/lig_dom"/>
</dbReference>
<evidence type="ECO:0000256" key="1">
    <source>
        <dbReference type="ARBA" id="ARBA00001957"/>
    </source>
</evidence>
<dbReference type="Gene3D" id="3.40.50.1820">
    <property type="entry name" value="alpha/beta hydrolase"/>
    <property type="match status" value="1"/>
</dbReference>
<dbReference type="Pfam" id="PF00501">
    <property type="entry name" value="AMP-binding"/>
    <property type="match status" value="1"/>
</dbReference>
<dbReference type="RefSeq" id="WP_285437159.1">
    <property type="nucleotide sequence ID" value="NZ_JASJUS010000065.1"/>
</dbReference>
<dbReference type="EMBL" id="JASJUS010000065">
    <property type="protein sequence ID" value="MDL2082010.1"/>
    <property type="molecule type" value="Genomic_DNA"/>
</dbReference>
<dbReference type="Gene3D" id="3.30.559.10">
    <property type="entry name" value="Chloramphenicol acetyltransferase-like domain"/>
    <property type="match status" value="1"/>
</dbReference>
<organism evidence="5 6">
    <name type="scientific">Streptomyces fuscus</name>
    <dbReference type="NCBI Taxonomy" id="3048495"/>
    <lineage>
        <taxon>Bacteria</taxon>
        <taxon>Bacillati</taxon>
        <taxon>Actinomycetota</taxon>
        <taxon>Actinomycetes</taxon>
        <taxon>Kitasatosporales</taxon>
        <taxon>Streptomycetaceae</taxon>
        <taxon>Streptomyces</taxon>
    </lineage>
</organism>
<dbReference type="InterPro" id="IPR020845">
    <property type="entry name" value="AMP-binding_CS"/>
</dbReference>
<evidence type="ECO:0000313" key="5">
    <source>
        <dbReference type="EMBL" id="MDL2082010.1"/>
    </source>
</evidence>
<keyword evidence="6" id="KW-1185">Reference proteome</keyword>
<comment type="cofactor">
    <cofactor evidence="1">
        <name>pantetheine 4'-phosphate</name>
        <dbReference type="ChEBI" id="CHEBI:47942"/>
    </cofactor>
</comment>
<dbReference type="InterPro" id="IPR029058">
    <property type="entry name" value="AB_hydrolase_fold"/>
</dbReference>
<dbReference type="SUPFAM" id="SSF52777">
    <property type="entry name" value="CoA-dependent acyltransferases"/>
    <property type="match status" value="2"/>
</dbReference>
<dbReference type="SUPFAM" id="SSF56801">
    <property type="entry name" value="Acetyl-CoA synthetase-like"/>
    <property type="match status" value="1"/>
</dbReference>
<evidence type="ECO:0000256" key="2">
    <source>
        <dbReference type="ARBA" id="ARBA00022450"/>
    </source>
</evidence>
<dbReference type="InterPro" id="IPR006162">
    <property type="entry name" value="Ppantetheine_attach_site"/>
</dbReference>